<name>A0A3Q1GF40_9TELE</name>
<feature type="domain" description="C-type lectin" evidence="6">
    <location>
        <begin position="478"/>
        <end position="586"/>
    </location>
</feature>
<evidence type="ECO:0000256" key="5">
    <source>
        <dbReference type="SAM" id="Phobius"/>
    </source>
</evidence>
<dbReference type="SUPFAM" id="SSF50978">
    <property type="entry name" value="WD40 repeat-like"/>
    <property type="match status" value="1"/>
</dbReference>
<dbReference type="GO" id="GO:0005680">
    <property type="term" value="C:anaphase-promoting complex"/>
    <property type="evidence" value="ECO:0007669"/>
    <property type="project" value="TreeGrafter"/>
</dbReference>
<dbReference type="Pfam" id="PF24807">
    <property type="entry name" value="WD40_CDC20-Fz"/>
    <property type="match status" value="1"/>
</dbReference>
<dbReference type="InterPro" id="IPR001680">
    <property type="entry name" value="WD40_rpt"/>
</dbReference>
<dbReference type="InterPro" id="IPR036322">
    <property type="entry name" value="WD40_repeat_dom_sf"/>
</dbReference>
<evidence type="ECO:0000313" key="7">
    <source>
        <dbReference type="Ensembl" id="ENSAPOP00000027939.1"/>
    </source>
</evidence>
<dbReference type="Gene3D" id="3.10.100.10">
    <property type="entry name" value="Mannose-Binding Protein A, subunit A"/>
    <property type="match status" value="1"/>
</dbReference>
<evidence type="ECO:0000256" key="4">
    <source>
        <dbReference type="PROSITE-ProRule" id="PRU00221"/>
    </source>
</evidence>
<keyword evidence="2 4" id="KW-0853">WD repeat</keyword>
<keyword evidence="5" id="KW-0472">Membrane</keyword>
<reference evidence="7" key="1">
    <citation type="submission" date="2025-08" db="UniProtKB">
        <authorList>
            <consortium name="Ensembl"/>
        </authorList>
    </citation>
    <scope>IDENTIFICATION</scope>
</reference>
<dbReference type="InParanoid" id="A0A3Q1GF40"/>
<dbReference type="InterPro" id="IPR015943">
    <property type="entry name" value="WD40/YVTN_repeat-like_dom_sf"/>
</dbReference>
<dbReference type="PROSITE" id="PS50294">
    <property type="entry name" value="WD_REPEATS_REGION"/>
    <property type="match status" value="1"/>
</dbReference>
<dbReference type="AlphaFoldDB" id="A0A3Q1GF40"/>
<dbReference type="GO" id="GO:0031145">
    <property type="term" value="P:anaphase-promoting complex-dependent catabolic process"/>
    <property type="evidence" value="ECO:0007669"/>
    <property type="project" value="TreeGrafter"/>
</dbReference>
<keyword evidence="5" id="KW-0812">Transmembrane</keyword>
<dbReference type="PANTHER" id="PTHR19918:SF4">
    <property type="entry name" value="CELL DIVISION CYCLE PROTEIN 20 HOMOLOG B"/>
    <property type="match status" value="1"/>
</dbReference>
<sequence length="750" mass="84164">MEMQLKTGNPHELEEVLSHDASMIRRMLTDFTGKRRHRPSEEQLDAHQLTYKRFRSRIQRNSRQGPAVSTPVAPWRQQSFEFDPVCQQLQLDSPPKNHESAQRVLQDNPQEAALARGVSPCEAFKPSNTPRCVDASRLPAIKNATEPEWVWTAAVKEGRIPQQAGSDDRRHDLQPFDVLNEAPVNLQGKSVMKLLAPSLLNDYYTNLLDCSCDGLVALALGSSVYIWNSETRALVGHLDPQLGRPHRHSISSLCWSRDGRALCIGTRRGQIQLWDVEQKQSVRCLLSHLSVVGGLSWKQQLLSSGSVLGHIHHLDPRASAPLVGAAVQKEAICSLQWSPEDDCLASGSTEGHLRIWDGDITGVKRSRQPITTVKQPSAVKAMGWCPWQRQVIATGGGWNDGELRMWDTLSGSCLTSISTNSQICSLRWAEKKRYLITSHGLPHHQVARWRWEFPSISPITQLTVLCHGLASGQSPSHYFLVQQPMSWIMARDFCQRHYVDLAVLSTQEEYFTLLDATAANKVSFWLGLQRQSVFSDWKWVNGEELRYQHWFRRNYEGRCASLEAMLKKEEKLLARYCTEQHMVACQGPVSPQSVTVDSVCSSHVNLSWNVSAFMQMTPHTYNVTICGSTCRTHLLPNTNGSAFMNVNIDLSSATDHFIEVSAFVVRPDSSTGGNVTLQNKPTTVQVTTADFCEHHKIMLIVLVMLKLLPVTAPLWILYCLMKKEADHEEPPAELSAVDIVHNAQKTRGVG</sequence>
<dbReference type="Proteomes" id="UP000257200">
    <property type="component" value="Unplaced"/>
</dbReference>
<dbReference type="InterPro" id="IPR001304">
    <property type="entry name" value="C-type_lectin-like"/>
</dbReference>
<dbReference type="CDD" id="cd00037">
    <property type="entry name" value="CLECT"/>
    <property type="match status" value="1"/>
</dbReference>
<dbReference type="GO" id="GO:0010997">
    <property type="term" value="F:anaphase-promoting complex binding"/>
    <property type="evidence" value="ECO:0007669"/>
    <property type="project" value="InterPro"/>
</dbReference>
<dbReference type="Pfam" id="PF00059">
    <property type="entry name" value="Lectin_C"/>
    <property type="match status" value="1"/>
</dbReference>
<protein>
    <submittedName>
        <fullName evidence="7">Cell division cycle 20B</fullName>
    </submittedName>
</protein>
<dbReference type="PANTHER" id="PTHR19918">
    <property type="entry name" value="CELL DIVISION CYCLE 20 CDC20 FIZZY -RELATED"/>
    <property type="match status" value="1"/>
</dbReference>
<dbReference type="SMART" id="SM00034">
    <property type="entry name" value="CLECT"/>
    <property type="match status" value="1"/>
</dbReference>
<feature type="repeat" description="WD" evidence="4">
    <location>
        <begin position="243"/>
        <end position="284"/>
    </location>
</feature>
<dbReference type="Ensembl" id="ENSAPOT00000017663.1">
    <property type="protein sequence ID" value="ENSAPOP00000027939.1"/>
    <property type="gene ID" value="ENSAPOG00000012819.1"/>
</dbReference>
<feature type="transmembrane region" description="Helical" evidence="5">
    <location>
        <begin position="697"/>
        <end position="720"/>
    </location>
</feature>
<dbReference type="InterPro" id="IPR016187">
    <property type="entry name" value="CTDL_fold"/>
</dbReference>
<evidence type="ECO:0000256" key="1">
    <source>
        <dbReference type="ARBA" id="ARBA00006445"/>
    </source>
</evidence>
<dbReference type="InterPro" id="IPR056150">
    <property type="entry name" value="WD40_CDC20-Fz"/>
</dbReference>
<reference evidence="7" key="2">
    <citation type="submission" date="2025-09" db="UniProtKB">
        <authorList>
            <consortium name="Ensembl"/>
        </authorList>
    </citation>
    <scope>IDENTIFICATION</scope>
</reference>
<evidence type="ECO:0000259" key="6">
    <source>
        <dbReference type="PROSITE" id="PS50041"/>
    </source>
</evidence>
<dbReference type="InterPro" id="IPR016186">
    <property type="entry name" value="C-type_lectin-like/link_sf"/>
</dbReference>
<dbReference type="SMART" id="SM00320">
    <property type="entry name" value="WD40"/>
    <property type="match status" value="4"/>
</dbReference>
<evidence type="ECO:0000313" key="8">
    <source>
        <dbReference type="Proteomes" id="UP000257200"/>
    </source>
</evidence>
<dbReference type="InterPro" id="IPR033010">
    <property type="entry name" value="Cdc20/Fizzy"/>
</dbReference>
<proteinExistence type="inferred from homology"/>
<feature type="repeat" description="WD" evidence="4">
    <location>
        <begin position="325"/>
        <end position="357"/>
    </location>
</feature>
<accession>A0A3Q1GF40</accession>
<keyword evidence="3" id="KW-0677">Repeat</keyword>
<comment type="similarity">
    <text evidence="1">Belongs to the WD repeat CDC20/Fizzy family.</text>
</comment>
<dbReference type="SUPFAM" id="SSF56436">
    <property type="entry name" value="C-type lectin-like"/>
    <property type="match status" value="1"/>
</dbReference>
<dbReference type="Gene3D" id="2.130.10.10">
    <property type="entry name" value="YVTN repeat-like/Quinoprotein amine dehydrogenase"/>
    <property type="match status" value="1"/>
</dbReference>
<dbReference type="GO" id="GO:1905786">
    <property type="term" value="P:positive regulation of anaphase-promoting complex-dependent catabolic process"/>
    <property type="evidence" value="ECO:0007669"/>
    <property type="project" value="TreeGrafter"/>
</dbReference>
<dbReference type="GO" id="GO:1990757">
    <property type="term" value="F:ubiquitin ligase activator activity"/>
    <property type="evidence" value="ECO:0007669"/>
    <property type="project" value="TreeGrafter"/>
</dbReference>
<evidence type="ECO:0000256" key="3">
    <source>
        <dbReference type="ARBA" id="ARBA00022737"/>
    </source>
</evidence>
<keyword evidence="5" id="KW-1133">Transmembrane helix</keyword>
<keyword evidence="8" id="KW-1185">Reference proteome</keyword>
<dbReference type="PROSITE" id="PS50041">
    <property type="entry name" value="C_TYPE_LECTIN_2"/>
    <property type="match status" value="1"/>
</dbReference>
<dbReference type="PROSITE" id="PS50082">
    <property type="entry name" value="WD_REPEATS_2"/>
    <property type="match status" value="2"/>
</dbReference>
<organism evidence="7 8">
    <name type="scientific">Acanthochromis polyacanthus</name>
    <name type="common">spiny chromis</name>
    <dbReference type="NCBI Taxonomy" id="80966"/>
    <lineage>
        <taxon>Eukaryota</taxon>
        <taxon>Metazoa</taxon>
        <taxon>Chordata</taxon>
        <taxon>Craniata</taxon>
        <taxon>Vertebrata</taxon>
        <taxon>Euteleostomi</taxon>
        <taxon>Actinopterygii</taxon>
        <taxon>Neopterygii</taxon>
        <taxon>Teleostei</taxon>
        <taxon>Neoteleostei</taxon>
        <taxon>Acanthomorphata</taxon>
        <taxon>Ovalentaria</taxon>
        <taxon>Pomacentridae</taxon>
        <taxon>Acanthochromis</taxon>
    </lineage>
</organism>
<dbReference type="GeneTree" id="ENSGT00950000183104"/>
<evidence type="ECO:0000256" key="2">
    <source>
        <dbReference type="ARBA" id="ARBA00022574"/>
    </source>
</evidence>
<dbReference type="STRING" id="80966.ENSAPOP00000027939"/>